<proteinExistence type="predicted"/>
<protein>
    <submittedName>
        <fullName evidence="1">Uncharacterized protein</fullName>
    </submittedName>
</protein>
<dbReference type="EMBL" id="KY322437">
    <property type="protein sequence ID" value="AUF82720.1"/>
    <property type="molecule type" value="Genomic_DNA"/>
</dbReference>
<evidence type="ECO:0000313" key="1">
    <source>
        <dbReference type="EMBL" id="AUF82720.1"/>
    </source>
</evidence>
<evidence type="ECO:0000313" key="2">
    <source>
        <dbReference type="Proteomes" id="UP000244773"/>
    </source>
</evidence>
<name>A0A2P0VPA7_9VIRU</name>
<gene>
    <name evidence="1" type="ORF">TetV_638</name>
</gene>
<organism evidence="1">
    <name type="scientific">Tetraselmis virus 1</name>
    <dbReference type="NCBI Taxonomy" id="2060617"/>
    <lineage>
        <taxon>Viruses</taxon>
        <taxon>Varidnaviria</taxon>
        <taxon>Bamfordvirae</taxon>
        <taxon>Nucleocytoviricota</taxon>
        <taxon>Megaviricetes</taxon>
        <taxon>Imitervirales</taxon>
        <taxon>Allomimiviridae</taxon>
        <taxon>Oceanusvirus</taxon>
        <taxon>Oceanusvirus kaneohense</taxon>
    </lineage>
</organism>
<keyword evidence="2" id="KW-1185">Reference proteome</keyword>
<dbReference type="Proteomes" id="UP000244773">
    <property type="component" value="Segment"/>
</dbReference>
<reference evidence="1" key="1">
    <citation type="journal article" date="2018" name="Virology">
        <title>A giant virus infecting green algae encodes key fermentation genes.</title>
        <authorList>
            <person name="Schvarcz C.R."/>
            <person name="Steward G.F."/>
        </authorList>
    </citation>
    <scope>NUCLEOTIDE SEQUENCE [LARGE SCALE GENOMIC DNA]</scope>
</reference>
<sequence>MPNVNRKQTCSVCLENRRCRTKCCQPICTDCSIKCFGFCPICQSLDIKFELSKLEESFDIIASAPNNVSFKYQTMILINQLATEDCGAIASLLTKVYNRLQGVDCSRMADITDVIIDNMDMMHIEGNSNDAVE</sequence>
<accession>A0A2P0VPA7</accession>